<dbReference type="RefSeq" id="WP_160646210.1">
    <property type="nucleotide sequence ID" value="NZ_SIJB01000024.1"/>
</dbReference>
<keyword evidence="1 3" id="KW-0489">Methyltransferase</keyword>
<dbReference type="InterPro" id="IPR038375">
    <property type="entry name" value="NDUFAF7_sf"/>
</dbReference>
<dbReference type="PANTHER" id="PTHR12049:SF7">
    <property type="entry name" value="PROTEIN ARGININE METHYLTRANSFERASE NDUFAF7, MITOCHONDRIAL"/>
    <property type="match status" value="1"/>
</dbReference>
<dbReference type="EMBL" id="SIJB01000024">
    <property type="protein sequence ID" value="NBI29405.1"/>
    <property type="molecule type" value="Genomic_DNA"/>
</dbReference>
<comment type="caution">
    <text evidence="3">The sequence shown here is derived from an EMBL/GenBank/DDBJ whole genome shotgun (WGS) entry which is preliminary data.</text>
</comment>
<dbReference type="SUPFAM" id="SSF53335">
    <property type="entry name" value="S-adenosyl-L-methionine-dependent methyltransferases"/>
    <property type="match status" value="1"/>
</dbReference>
<dbReference type="Pfam" id="PF02636">
    <property type="entry name" value="Methyltransf_28"/>
    <property type="match status" value="1"/>
</dbReference>
<dbReference type="GO" id="GO:0035243">
    <property type="term" value="F:protein-arginine omega-N symmetric methyltransferase activity"/>
    <property type="evidence" value="ECO:0007669"/>
    <property type="project" value="TreeGrafter"/>
</dbReference>
<accession>A0A6N9Q3K3</accession>
<gene>
    <name evidence="3" type="ORF">ERL59_10575</name>
</gene>
<dbReference type="InterPro" id="IPR003788">
    <property type="entry name" value="NDUFAF7"/>
</dbReference>
<proteinExistence type="predicted"/>
<keyword evidence="2 3" id="KW-0808">Transferase</keyword>
<keyword evidence="4" id="KW-1185">Reference proteome</keyword>
<protein>
    <submittedName>
        <fullName evidence="3">SAM-dependent methyltransferase</fullName>
    </submittedName>
</protein>
<dbReference type="GO" id="GO:0032259">
    <property type="term" value="P:methylation"/>
    <property type="evidence" value="ECO:0007669"/>
    <property type="project" value="UniProtKB-KW"/>
</dbReference>
<dbReference type="Proteomes" id="UP000448943">
    <property type="component" value="Unassembled WGS sequence"/>
</dbReference>
<organism evidence="3 4">
    <name type="scientific">Chengkuizengella marina</name>
    <dbReference type="NCBI Taxonomy" id="2507566"/>
    <lineage>
        <taxon>Bacteria</taxon>
        <taxon>Bacillati</taxon>
        <taxon>Bacillota</taxon>
        <taxon>Bacilli</taxon>
        <taxon>Bacillales</taxon>
        <taxon>Paenibacillaceae</taxon>
        <taxon>Chengkuizengella</taxon>
    </lineage>
</organism>
<reference evidence="3 4" key="1">
    <citation type="submission" date="2019-01" db="EMBL/GenBank/DDBJ databases">
        <title>Chengkuizengella sp. nov., isolated from deep-sea sediment of East Pacific Ocean.</title>
        <authorList>
            <person name="Yang J."/>
            <person name="Lai Q."/>
            <person name="Shao Z."/>
        </authorList>
    </citation>
    <scope>NUCLEOTIDE SEQUENCE [LARGE SCALE GENOMIC DNA]</scope>
    <source>
        <strain evidence="3 4">YPA3-1-1</strain>
    </source>
</reference>
<evidence type="ECO:0000313" key="3">
    <source>
        <dbReference type="EMBL" id="NBI29405.1"/>
    </source>
</evidence>
<evidence type="ECO:0000256" key="2">
    <source>
        <dbReference type="ARBA" id="ARBA00022679"/>
    </source>
</evidence>
<sequence length="370" mass="43154">MTNLGCLPLVEIIKKKINNSEMKAITFYDYMSLCLYHEQYGYYVRNQTKIGKEGDFYTSSSVGTIMGEMLASYISNQTQTKDEHNITLVEWGGGTGRLAKQVLDDLQDNHFELYERIKFISIEESDYHKQIQSNSLIEHLGKVHFVTGEEWLSEKHTENVILFSNELLDAFPVHRLIYDHEKYYEVFVGWDEQSQQFIEKYLECTDPLLLAYIENQNLQLNQGQKFEINLAATEWLRKLMNSITSATIITIDYGDLKDEIYAAYRMEGTLMCYFKHQASQQPFHHIGEQDITSHVNFSACILVGKDMGFSHSYMTQKEFLFQSGILNKLQQHNITDPFHPIVKKNRTIRQLLLSDQMSELFKVLIQKKDV</sequence>
<evidence type="ECO:0000313" key="4">
    <source>
        <dbReference type="Proteomes" id="UP000448943"/>
    </source>
</evidence>
<dbReference type="InterPro" id="IPR029063">
    <property type="entry name" value="SAM-dependent_MTases_sf"/>
</dbReference>
<dbReference type="OrthoDB" id="9794208at2"/>
<dbReference type="Gene3D" id="3.40.50.12710">
    <property type="match status" value="1"/>
</dbReference>
<dbReference type="PANTHER" id="PTHR12049">
    <property type="entry name" value="PROTEIN ARGININE METHYLTRANSFERASE NDUFAF7, MITOCHONDRIAL"/>
    <property type="match status" value="1"/>
</dbReference>
<name>A0A6N9Q3K3_9BACL</name>
<evidence type="ECO:0000256" key="1">
    <source>
        <dbReference type="ARBA" id="ARBA00022603"/>
    </source>
</evidence>
<dbReference type="AlphaFoldDB" id="A0A6N9Q3K3"/>